<feature type="transmembrane region" description="Helical" evidence="3">
    <location>
        <begin position="123"/>
        <end position="144"/>
    </location>
</feature>
<dbReference type="GO" id="GO:0016020">
    <property type="term" value="C:membrane"/>
    <property type="evidence" value="ECO:0007669"/>
    <property type="project" value="UniProtKB-SubCell"/>
</dbReference>
<dbReference type="Gene3D" id="1.20.120.1760">
    <property type="match status" value="1"/>
</dbReference>
<evidence type="ECO:0000313" key="4">
    <source>
        <dbReference type="EMBL" id="SVA87419.1"/>
    </source>
</evidence>
<dbReference type="InterPro" id="IPR043130">
    <property type="entry name" value="CDP-OH_PTrfase_TM_dom"/>
</dbReference>
<organism evidence="4">
    <name type="scientific">marine metagenome</name>
    <dbReference type="NCBI Taxonomy" id="408172"/>
    <lineage>
        <taxon>unclassified sequences</taxon>
        <taxon>metagenomes</taxon>
        <taxon>ecological metagenomes</taxon>
    </lineage>
</organism>
<evidence type="ECO:0008006" key="5">
    <source>
        <dbReference type="Google" id="ProtNLM"/>
    </source>
</evidence>
<dbReference type="PANTHER" id="PTHR10414:SF37">
    <property type="entry name" value="BB IN A BOXCAR, ISOFORM C"/>
    <property type="match status" value="1"/>
</dbReference>
<dbReference type="GO" id="GO:0008654">
    <property type="term" value="P:phospholipid biosynthetic process"/>
    <property type="evidence" value="ECO:0007669"/>
    <property type="project" value="InterPro"/>
</dbReference>
<name>A0A381ZDY8_9ZZZZ</name>
<feature type="non-terminal residue" evidence="4">
    <location>
        <position position="258"/>
    </location>
</feature>
<feature type="transmembrane region" description="Helical" evidence="3">
    <location>
        <begin position="190"/>
        <end position="209"/>
    </location>
</feature>
<accession>A0A381ZDY8</accession>
<dbReference type="GO" id="GO:0016780">
    <property type="term" value="F:phosphotransferase activity, for other substituted phosphate groups"/>
    <property type="evidence" value="ECO:0007669"/>
    <property type="project" value="InterPro"/>
</dbReference>
<feature type="transmembrane region" description="Helical" evidence="3">
    <location>
        <begin position="36"/>
        <end position="57"/>
    </location>
</feature>
<keyword evidence="3" id="KW-0812">Transmembrane</keyword>
<gene>
    <name evidence="4" type="ORF">METZ01_LOCUS140273</name>
</gene>
<proteinExistence type="predicted"/>
<dbReference type="InterPro" id="IPR000462">
    <property type="entry name" value="CDP-OH_P_trans"/>
</dbReference>
<reference evidence="4" key="1">
    <citation type="submission" date="2018-05" db="EMBL/GenBank/DDBJ databases">
        <authorList>
            <person name="Lanie J.A."/>
            <person name="Ng W.-L."/>
            <person name="Kazmierczak K.M."/>
            <person name="Andrzejewski T.M."/>
            <person name="Davidsen T.M."/>
            <person name="Wayne K.J."/>
            <person name="Tettelin H."/>
            <person name="Glass J.I."/>
            <person name="Rusch D."/>
            <person name="Podicherti R."/>
            <person name="Tsui H.-C.T."/>
            <person name="Winkler M.E."/>
        </authorList>
    </citation>
    <scope>NUCLEOTIDE SEQUENCE</scope>
</reference>
<evidence type="ECO:0000256" key="3">
    <source>
        <dbReference type="SAM" id="Phobius"/>
    </source>
</evidence>
<dbReference type="EMBL" id="UINC01020931">
    <property type="protein sequence ID" value="SVA87419.1"/>
    <property type="molecule type" value="Genomic_DNA"/>
</dbReference>
<protein>
    <recommendedName>
        <fullName evidence="5">CDP-alcohol phosphatidyltransferase</fullName>
    </recommendedName>
</protein>
<dbReference type="PANTHER" id="PTHR10414">
    <property type="entry name" value="ETHANOLAMINEPHOSPHOTRANSFERASE"/>
    <property type="match status" value="1"/>
</dbReference>
<comment type="subcellular location">
    <subcellularLocation>
        <location evidence="1">Membrane</location>
    </subcellularLocation>
</comment>
<dbReference type="InterPro" id="IPR014472">
    <property type="entry name" value="CHOPT"/>
</dbReference>
<evidence type="ECO:0000256" key="2">
    <source>
        <dbReference type="ARBA" id="ARBA00023136"/>
    </source>
</evidence>
<evidence type="ECO:0000256" key="1">
    <source>
        <dbReference type="ARBA" id="ARBA00004370"/>
    </source>
</evidence>
<dbReference type="Pfam" id="PF01066">
    <property type="entry name" value="CDP-OH_P_transf"/>
    <property type="match status" value="1"/>
</dbReference>
<keyword evidence="3" id="KW-1133">Transmembrane helix</keyword>
<dbReference type="AlphaFoldDB" id="A0A381ZDY8"/>
<sequence length="258" mass="29385">MKPYRYACVDESILLPYLKKYVFVVLHRIVPYGVPANYLTVVSIIIMWTAFTYFVTIEEVNSEAVLVAIFAIMLYVIFDHFDGLQAKASQTSSPLGEILDHYSDVFNGAIVVYLCFRCMHLQLGWLFLIVLWFNFLAFAITYVEQRERRELYFGKIGSLEGVILILLVMLSCLSFAGLDVWHQPGLFSQPNYLLLFTVFLLGFLFTAYGCIDRIGHCPADFLHFSVAGTVLMLICGAYSIPWYLASLVITGYSSDYIL</sequence>
<feature type="transmembrane region" description="Helical" evidence="3">
    <location>
        <begin position="156"/>
        <end position="178"/>
    </location>
</feature>
<feature type="transmembrane region" description="Helical" evidence="3">
    <location>
        <begin position="64"/>
        <end position="81"/>
    </location>
</feature>
<feature type="transmembrane region" description="Helical" evidence="3">
    <location>
        <begin position="221"/>
        <end position="244"/>
    </location>
</feature>
<keyword evidence="2 3" id="KW-0472">Membrane</keyword>